<sequence>MEQAAAPDVAPRYRAFISYSHADASFASWLHGRIEGYRLSAGDSGQRERLAPVFIDRAELPAAPDLTNQVREALDQSAALIVIASPQARASRWVDQEIALFRALHPDRPVLAALIAGEPDEAFPLALTEYQGRVIEPLAADFRKQADGRRLGLLKIIAGLTGQPLDRLVQRDNVARQRRVMAVTAAAVLLSIVLATLLALAVRARTEAERQRASAEGMVEFMLTDLRSELKGAAGLGVMDKVNARAMAHYSQQDLSALPADSLTRRARLLQAMGEDEAQRGRFAEAQNKFEEAARTTAAVLAQQPDDPAAIFAHAQSEFWTGYAAWQQSDLPTTARHWGAYLAQAKALAAREPGTLRSLTELGYAHGNMCELTQAQTKNPGQALPWCEQATDYMRQAARLPAATRQNKLDLANRLGWQADVLGRSGKHDQAIALRVEEAALLSAMLQREPDNLQLRERRLWPEIGIANEELAAGRLDKGFARAKQTLAAYAKLAADRPDDRALTAQQLRMAVIAAKAAIAARRPEAAAFSRETEGFYALLRRSYPDKELTRFNRMMAQIDQKENK</sequence>
<name>A0A5B8S442_9SPHN</name>
<dbReference type="AlphaFoldDB" id="A0A5B8S442"/>
<feature type="transmembrane region" description="Helical" evidence="1">
    <location>
        <begin position="180"/>
        <end position="202"/>
    </location>
</feature>
<evidence type="ECO:0000313" key="4">
    <source>
        <dbReference type="Proteomes" id="UP000321172"/>
    </source>
</evidence>
<evidence type="ECO:0000256" key="1">
    <source>
        <dbReference type="SAM" id="Phobius"/>
    </source>
</evidence>
<protein>
    <submittedName>
        <fullName evidence="3">Toll/interleukin-1 receptor domain-containing protein</fullName>
    </submittedName>
</protein>
<keyword evidence="3" id="KW-0675">Receptor</keyword>
<dbReference type="Pfam" id="PF13676">
    <property type="entry name" value="TIR_2"/>
    <property type="match status" value="1"/>
</dbReference>
<evidence type="ECO:0000313" key="3">
    <source>
        <dbReference type="EMBL" id="QEA16316.1"/>
    </source>
</evidence>
<reference evidence="3 4" key="1">
    <citation type="journal article" date="2013" name="J. Microbiol. Biotechnol.">
        <title>Novosphingobium ginsenosidimutans sp. nov., with the ability to convert ginsenoside.</title>
        <authorList>
            <person name="Kim J.K."/>
            <person name="He D."/>
            <person name="Liu Q.M."/>
            <person name="Park H.Y."/>
            <person name="Jung M.S."/>
            <person name="Yoon M.H."/>
            <person name="Kim S.C."/>
            <person name="Im W.T."/>
        </authorList>
    </citation>
    <scope>NUCLEOTIDE SEQUENCE [LARGE SCALE GENOMIC DNA]</scope>
    <source>
        <strain evidence="3 4">FW-6</strain>
    </source>
</reference>
<dbReference type="KEGG" id="ngf:FRF71_09315"/>
<organism evidence="3 4">
    <name type="scientific">Novosphingobium ginsenosidimutans</name>
    <dbReference type="NCBI Taxonomy" id="1176536"/>
    <lineage>
        <taxon>Bacteria</taxon>
        <taxon>Pseudomonadati</taxon>
        <taxon>Pseudomonadota</taxon>
        <taxon>Alphaproteobacteria</taxon>
        <taxon>Sphingomonadales</taxon>
        <taxon>Sphingomonadaceae</taxon>
        <taxon>Novosphingobium</taxon>
    </lineage>
</organism>
<dbReference type="GO" id="GO:0007165">
    <property type="term" value="P:signal transduction"/>
    <property type="evidence" value="ECO:0007669"/>
    <property type="project" value="InterPro"/>
</dbReference>
<dbReference type="SUPFAM" id="SSF52200">
    <property type="entry name" value="Toll/Interleukin receptor TIR domain"/>
    <property type="match status" value="1"/>
</dbReference>
<proteinExistence type="predicted"/>
<dbReference type="Proteomes" id="UP000321172">
    <property type="component" value="Chromosome"/>
</dbReference>
<dbReference type="InterPro" id="IPR000157">
    <property type="entry name" value="TIR_dom"/>
</dbReference>
<dbReference type="OrthoDB" id="7308181at2"/>
<keyword evidence="4" id="KW-1185">Reference proteome</keyword>
<keyword evidence="1" id="KW-1133">Transmembrane helix</keyword>
<dbReference type="Gene3D" id="3.40.50.10140">
    <property type="entry name" value="Toll/interleukin-1 receptor homology (TIR) domain"/>
    <property type="match status" value="1"/>
</dbReference>
<keyword evidence="1" id="KW-0472">Membrane</keyword>
<evidence type="ECO:0000259" key="2">
    <source>
        <dbReference type="Pfam" id="PF13676"/>
    </source>
</evidence>
<dbReference type="RefSeq" id="WP_147090397.1">
    <property type="nucleotide sequence ID" value="NZ_BAABJD010000006.1"/>
</dbReference>
<dbReference type="EMBL" id="CP042345">
    <property type="protein sequence ID" value="QEA16316.1"/>
    <property type="molecule type" value="Genomic_DNA"/>
</dbReference>
<keyword evidence="1" id="KW-0812">Transmembrane</keyword>
<gene>
    <name evidence="3" type="ORF">FRF71_09315</name>
</gene>
<accession>A0A5B8S442</accession>
<dbReference type="InterPro" id="IPR035897">
    <property type="entry name" value="Toll_tir_struct_dom_sf"/>
</dbReference>
<feature type="domain" description="TIR" evidence="2">
    <location>
        <begin position="16"/>
        <end position="121"/>
    </location>
</feature>